<organism evidence="8 9">
    <name type="scientific">Amycolatopsis pigmentata</name>
    <dbReference type="NCBI Taxonomy" id="450801"/>
    <lineage>
        <taxon>Bacteria</taxon>
        <taxon>Bacillati</taxon>
        <taxon>Actinomycetota</taxon>
        <taxon>Actinomycetes</taxon>
        <taxon>Pseudonocardiales</taxon>
        <taxon>Pseudonocardiaceae</taxon>
        <taxon>Amycolatopsis</taxon>
    </lineage>
</organism>
<protein>
    <recommendedName>
        <fullName evidence="2">beta-glucosidase</fullName>
        <ecNumber evidence="2">3.2.1.21</ecNumber>
    </recommendedName>
</protein>
<dbReference type="InterPro" id="IPR017853">
    <property type="entry name" value="GH"/>
</dbReference>
<evidence type="ECO:0000256" key="2">
    <source>
        <dbReference type="ARBA" id="ARBA00012744"/>
    </source>
</evidence>
<name>A0ABW5FX55_9PSEU</name>
<keyword evidence="3 7" id="KW-0378">Hydrolase</keyword>
<dbReference type="InterPro" id="IPR018120">
    <property type="entry name" value="Glyco_hydro_1_AS"/>
</dbReference>
<dbReference type="PANTHER" id="PTHR10353">
    <property type="entry name" value="GLYCOSYL HYDROLASE"/>
    <property type="match status" value="1"/>
</dbReference>
<dbReference type="PROSITE" id="PS00653">
    <property type="entry name" value="GLYCOSYL_HYDROL_F1_2"/>
    <property type="match status" value="1"/>
</dbReference>
<dbReference type="Gene3D" id="3.20.20.80">
    <property type="entry name" value="Glycosidases"/>
    <property type="match status" value="1"/>
</dbReference>
<gene>
    <name evidence="8" type="ORF">ACFSXZ_23760</name>
</gene>
<dbReference type="InterPro" id="IPR033132">
    <property type="entry name" value="GH_1_N_CS"/>
</dbReference>
<dbReference type="PRINTS" id="PR00131">
    <property type="entry name" value="GLHYDRLASE1"/>
</dbReference>
<evidence type="ECO:0000313" key="8">
    <source>
        <dbReference type="EMBL" id="MFD2419353.1"/>
    </source>
</evidence>
<evidence type="ECO:0000256" key="3">
    <source>
        <dbReference type="ARBA" id="ARBA00022801"/>
    </source>
</evidence>
<dbReference type="Pfam" id="PF00232">
    <property type="entry name" value="Glyco_hydro_1"/>
    <property type="match status" value="1"/>
</dbReference>
<feature type="active site" description="Nucleophile" evidence="5">
    <location>
        <position position="376"/>
    </location>
</feature>
<dbReference type="Proteomes" id="UP001597417">
    <property type="component" value="Unassembled WGS sequence"/>
</dbReference>
<dbReference type="GO" id="GO:0016798">
    <property type="term" value="F:hydrolase activity, acting on glycosyl bonds"/>
    <property type="evidence" value="ECO:0007669"/>
    <property type="project" value="UniProtKB-KW"/>
</dbReference>
<evidence type="ECO:0000256" key="1">
    <source>
        <dbReference type="ARBA" id="ARBA00010838"/>
    </source>
</evidence>
<evidence type="ECO:0000256" key="6">
    <source>
        <dbReference type="RuleBase" id="RU003690"/>
    </source>
</evidence>
<sequence>MTNPAKLMPEGFTWGAATASYQIEGSVTADGRGPSIWDTFSATPGAVRHGDTGAIACDNYQRWESDLDLLTDLGVTGYRFSLAWPRILPEGTGEVNQAGLDHYRRLVDGLLERNITPAVTLYHWDLPQPLQDKGGWAERLVIDAFARYTEVVAEALGDRVPLWITLNEPWVSSFVGYGSGRHAPGLTDGPSALLAAHHLLCAHAAAVPILRQTSGQVGITLNLTPTRAATPDDEEAAVRMDGCHNRWFLDPLLRGEYPEDMLRWYGGSGGLPPAGGVGGGAPHKAQFDGVLDGDLEKISAPLDFLGVNYYTRTWVRTGDDPDARHPLRPSLDAHQIRPDNLPLTQMGWTVEPDGLEELMVRLKRDYPALPPIYITENGAAFDDYIDPEGGVDDEERIDFLKGHLLALHNAIEAGVDVRGYFCWSLMDNFEWGEGYARRFGLYFVDYPTQRRVAKASAGWYSQVIARNGIVL</sequence>
<comment type="similarity">
    <text evidence="1 6">Belongs to the glycosyl hydrolase 1 family.</text>
</comment>
<evidence type="ECO:0000313" key="9">
    <source>
        <dbReference type="Proteomes" id="UP001597417"/>
    </source>
</evidence>
<dbReference type="SUPFAM" id="SSF51445">
    <property type="entry name" value="(Trans)glycosidases"/>
    <property type="match status" value="1"/>
</dbReference>
<dbReference type="EC" id="3.2.1.21" evidence="2"/>
<dbReference type="RefSeq" id="WP_378267350.1">
    <property type="nucleotide sequence ID" value="NZ_JBHUKR010000011.1"/>
</dbReference>
<keyword evidence="4 7" id="KW-0326">Glycosidase</keyword>
<keyword evidence="9" id="KW-1185">Reference proteome</keyword>
<dbReference type="EMBL" id="JBHUKR010000011">
    <property type="protein sequence ID" value="MFD2419353.1"/>
    <property type="molecule type" value="Genomic_DNA"/>
</dbReference>
<comment type="caution">
    <text evidence="8">The sequence shown here is derived from an EMBL/GenBank/DDBJ whole genome shotgun (WGS) entry which is preliminary data.</text>
</comment>
<reference evidence="9" key="1">
    <citation type="journal article" date="2019" name="Int. J. Syst. Evol. Microbiol.">
        <title>The Global Catalogue of Microorganisms (GCM) 10K type strain sequencing project: providing services to taxonomists for standard genome sequencing and annotation.</title>
        <authorList>
            <consortium name="The Broad Institute Genomics Platform"/>
            <consortium name="The Broad Institute Genome Sequencing Center for Infectious Disease"/>
            <person name="Wu L."/>
            <person name="Ma J."/>
        </authorList>
    </citation>
    <scope>NUCLEOTIDE SEQUENCE [LARGE SCALE GENOMIC DNA]</scope>
    <source>
        <strain evidence="9">CGMCC 4.7645</strain>
    </source>
</reference>
<proteinExistence type="inferred from homology"/>
<dbReference type="PROSITE" id="PS00572">
    <property type="entry name" value="GLYCOSYL_HYDROL_F1_1"/>
    <property type="match status" value="1"/>
</dbReference>
<evidence type="ECO:0000256" key="7">
    <source>
        <dbReference type="RuleBase" id="RU004468"/>
    </source>
</evidence>
<dbReference type="InterPro" id="IPR001360">
    <property type="entry name" value="Glyco_hydro_1"/>
</dbReference>
<evidence type="ECO:0000256" key="4">
    <source>
        <dbReference type="ARBA" id="ARBA00023295"/>
    </source>
</evidence>
<accession>A0ABW5FX55</accession>
<dbReference type="PANTHER" id="PTHR10353:SF36">
    <property type="entry name" value="LP05116P"/>
    <property type="match status" value="1"/>
</dbReference>
<evidence type="ECO:0000256" key="5">
    <source>
        <dbReference type="PROSITE-ProRule" id="PRU10055"/>
    </source>
</evidence>